<feature type="compositionally biased region" description="Basic and acidic residues" evidence="4">
    <location>
        <begin position="1"/>
        <end position="11"/>
    </location>
</feature>
<evidence type="ECO:0000313" key="6">
    <source>
        <dbReference type="EMBL" id="KRH69737.1"/>
    </source>
</evidence>
<comment type="subcellular location">
    <subcellularLocation>
        <location evidence="1">Nucleus</location>
    </subcellularLocation>
</comment>
<dbReference type="InParanoid" id="A0A0R0KXK3"/>
<feature type="region of interest" description="Disordered" evidence="4">
    <location>
        <begin position="1"/>
        <end position="69"/>
    </location>
</feature>
<keyword evidence="3" id="KW-0539">Nucleus</keyword>
<evidence type="ECO:0000256" key="2">
    <source>
        <dbReference type="ARBA" id="ARBA00023125"/>
    </source>
</evidence>
<dbReference type="PaxDb" id="3847-GLYMA02G05100.1"/>
<dbReference type="SUPFAM" id="SSF57959">
    <property type="entry name" value="Leucine zipper domain"/>
    <property type="match status" value="1"/>
</dbReference>
<dbReference type="GO" id="GO:0003700">
    <property type="term" value="F:DNA-binding transcription factor activity"/>
    <property type="evidence" value="ECO:0007669"/>
    <property type="project" value="InterPro"/>
</dbReference>
<dbReference type="PANTHER" id="PTHR22952:SF433">
    <property type="entry name" value="PROTEIN FD"/>
    <property type="match status" value="1"/>
</dbReference>
<feature type="compositionally biased region" description="Polar residues" evidence="4">
    <location>
        <begin position="49"/>
        <end position="63"/>
    </location>
</feature>
<reference evidence="6" key="3">
    <citation type="submission" date="2018-07" db="EMBL/GenBank/DDBJ databases">
        <title>WGS assembly of Glycine max.</title>
        <authorList>
            <person name="Schmutz J."/>
            <person name="Cannon S."/>
            <person name="Schlueter J."/>
            <person name="Ma J."/>
            <person name="Mitros T."/>
            <person name="Nelson W."/>
            <person name="Hyten D."/>
            <person name="Song Q."/>
            <person name="Thelen J."/>
            <person name="Cheng J."/>
            <person name="Xu D."/>
            <person name="Hellsten U."/>
            <person name="May G."/>
            <person name="Yu Y."/>
            <person name="Sakurai T."/>
            <person name="Umezawa T."/>
            <person name="Bhattacharyya M."/>
            <person name="Sandhu D."/>
            <person name="Valliyodan B."/>
            <person name="Lindquist E."/>
            <person name="Peto M."/>
            <person name="Grant D."/>
            <person name="Shu S."/>
            <person name="Goodstein D."/>
            <person name="Barry K."/>
            <person name="Futrell-Griggs M."/>
            <person name="Abernathy B."/>
            <person name="Du J."/>
            <person name="Tian Z."/>
            <person name="Zhu L."/>
            <person name="Gill N."/>
            <person name="Joshi T."/>
            <person name="Libault M."/>
            <person name="Sethuraman A."/>
            <person name="Zhang X."/>
            <person name="Shinozaki K."/>
            <person name="Nguyen H."/>
            <person name="Wing R."/>
            <person name="Cregan P."/>
            <person name="Specht J."/>
            <person name="Grimwood J."/>
            <person name="Rokhsar D."/>
            <person name="Stacey G."/>
            <person name="Shoemaker R."/>
            <person name="Jackson S."/>
        </authorList>
    </citation>
    <scope>NUCLEOTIDE SEQUENCE</scope>
    <source>
        <tissue evidence="6">Callus</tissue>
    </source>
</reference>
<dbReference type="AlphaFoldDB" id="A0A0R0KXK3"/>
<dbReference type="EnsemblPlants" id="KRH69737">
    <property type="protein sequence ID" value="KRH69737"/>
    <property type="gene ID" value="GLYMA_02G045500"/>
</dbReference>
<dbReference type="GO" id="GO:0003677">
    <property type="term" value="F:DNA binding"/>
    <property type="evidence" value="ECO:0007669"/>
    <property type="project" value="UniProtKB-KW"/>
</dbReference>
<name>A0A0R0KXK3_SOYBN</name>
<dbReference type="EMBL" id="CM000835">
    <property type="protein sequence ID" value="KRH69737.1"/>
    <property type="molecule type" value="Genomic_DNA"/>
</dbReference>
<dbReference type="InterPro" id="IPR046347">
    <property type="entry name" value="bZIP_sf"/>
</dbReference>
<protein>
    <recommendedName>
        <fullName evidence="5">BZIP domain-containing protein</fullName>
    </recommendedName>
</protein>
<reference evidence="7" key="2">
    <citation type="submission" date="2018-02" db="UniProtKB">
        <authorList>
            <consortium name="EnsemblPlants"/>
        </authorList>
    </citation>
    <scope>IDENTIFICATION</scope>
    <source>
        <strain evidence="7">Williams 82</strain>
    </source>
</reference>
<dbReference type="GO" id="GO:0045893">
    <property type="term" value="P:positive regulation of DNA-templated transcription"/>
    <property type="evidence" value="ECO:0007669"/>
    <property type="project" value="InterPro"/>
</dbReference>
<feature type="compositionally biased region" description="Low complexity" evidence="4">
    <location>
        <begin position="24"/>
        <end position="36"/>
    </location>
</feature>
<keyword evidence="2" id="KW-0238">DNA-binding</keyword>
<evidence type="ECO:0000256" key="4">
    <source>
        <dbReference type="SAM" id="MobiDB-lite"/>
    </source>
</evidence>
<dbReference type="InterPro" id="IPR004827">
    <property type="entry name" value="bZIP"/>
</dbReference>
<evidence type="ECO:0000256" key="1">
    <source>
        <dbReference type="ARBA" id="ARBA00004123"/>
    </source>
</evidence>
<dbReference type="STRING" id="3847.A0A0R0KXK3"/>
<evidence type="ECO:0000256" key="3">
    <source>
        <dbReference type="ARBA" id="ARBA00023242"/>
    </source>
</evidence>
<dbReference type="Gene3D" id="1.20.5.170">
    <property type="match status" value="1"/>
</dbReference>
<proteinExistence type="predicted"/>
<dbReference type="SMR" id="A0A0R0KXK3"/>
<accession>A0A0R0KXK3</accession>
<sequence length="241" mass="26867">MSEVANRDNRDMTVQTHSSKQMLSSSSTSTTTTTTTCHKRNNLNHKALSPTTTKPSHFSHQTPISISSSSNSKAMEDVWEGININLTSLNDHNTNTSKGAKFQDFLSRPFTNFSTIASADPSPPVTALTLSTRSEFHFDPLTHKDLQLGQPHHKNGSKVEPFGKPSGIKRILQSGDMRKARLMKNRESAARSRARKQENIASLVDFSISIYLAFNTFYRLRETAANQGKKGNLYRTYTAPF</sequence>
<gene>
    <name evidence="6" type="ORF">GLYMA_02G045500</name>
</gene>
<feature type="domain" description="BZIP" evidence="5">
    <location>
        <begin position="181"/>
        <end position="195"/>
    </location>
</feature>
<organism evidence="6">
    <name type="scientific">Glycine max</name>
    <name type="common">Soybean</name>
    <name type="synonym">Glycine hispida</name>
    <dbReference type="NCBI Taxonomy" id="3847"/>
    <lineage>
        <taxon>Eukaryota</taxon>
        <taxon>Viridiplantae</taxon>
        <taxon>Streptophyta</taxon>
        <taxon>Embryophyta</taxon>
        <taxon>Tracheophyta</taxon>
        <taxon>Spermatophyta</taxon>
        <taxon>Magnoliopsida</taxon>
        <taxon>eudicotyledons</taxon>
        <taxon>Gunneridae</taxon>
        <taxon>Pentapetalae</taxon>
        <taxon>rosids</taxon>
        <taxon>fabids</taxon>
        <taxon>Fabales</taxon>
        <taxon>Fabaceae</taxon>
        <taxon>Papilionoideae</taxon>
        <taxon>50 kb inversion clade</taxon>
        <taxon>NPAAA clade</taxon>
        <taxon>indigoferoid/millettioid clade</taxon>
        <taxon>Phaseoleae</taxon>
        <taxon>Glycine</taxon>
        <taxon>Glycine subgen. Soja</taxon>
    </lineage>
</organism>
<evidence type="ECO:0000313" key="7">
    <source>
        <dbReference type="EnsemblPlants" id="KRH69737"/>
    </source>
</evidence>
<dbReference type="InterPro" id="IPR043452">
    <property type="entry name" value="BZIP46-like"/>
</dbReference>
<dbReference type="PROSITE" id="PS00036">
    <property type="entry name" value="BZIP_BASIC"/>
    <property type="match status" value="1"/>
</dbReference>
<evidence type="ECO:0000259" key="5">
    <source>
        <dbReference type="PROSITE" id="PS00036"/>
    </source>
</evidence>
<dbReference type="Proteomes" id="UP000008827">
    <property type="component" value="Chromosome 2"/>
</dbReference>
<feature type="region of interest" description="Disordered" evidence="4">
    <location>
        <begin position="148"/>
        <end position="167"/>
    </location>
</feature>
<dbReference type="PANTHER" id="PTHR22952">
    <property type="entry name" value="CAMP-RESPONSE ELEMENT BINDING PROTEIN-RELATED"/>
    <property type="match status" value="1"/>
</dbReference>
<dbReference type="Gramene" id="KRH69737">
    <property type="protein sequence ID" value="KRH69737"/>
    <property type="gene ID" value="GLYMA_02G045500"/>
</dbReference>
<keyword evidence="8" id="KW-1185">Reference proteome</keyword>
<feature type="compositionally biased region" description="Polar residues" evidence="4">
    <location>
        <begin position="12"/>
        <end position="23"/>
    </location>
</feature>
<dbReference type="GO" id="GO:0005634">
    <property type="term" value="C:nucleus"/>
    <property type="evidence" value="ECO:0000318"/>
    <property type="project" value="GO_Central"/>
</dbReference>
<evidence type="ECO:0000313" key="8">
    <source>
        <dbReference type="Proteomes" id="UP000008827"/>
    </source>
</evidence>
<dbReference type="OMA" id="VWEGINI"/>
<reference evidence="6 7" key="1">
    <citation type="journal article" date="2010" name="Nature">
        <title>Genome sequence of the palaeopolyploid soybean.</title>
        <authorList>
            <person name="Schmutz J."/>
            <person name="Cannon S.B."/>
            <person name="Schlueter J."/>
            <person name="Ma J."/>
            <person name="Mitros T."/>
            <person name="Nelson W."/>
            <person name="Hyten D.L."/>
            <person name="Song Q."/>
            <person name="Thelen J.J."/>
            <person name="Cheng J."/>
            <person name="Xu D."/>
            <person name="Hellsten U."/>
            <person name="May G.D."/>
            <person name="Yu Y."/>
            <person name="Sakurai T."/>
            <person name="Umezawa T."/>
            <person name="Bhattacharyya M.K."/>
            <person name="Sandhu D."/>
            <person name="Valliyodan B."/>
            <person name="Lindquist E."/>
            <person name="Peto M."/>
            <person name="Grant D."/>
            <person name="Shu S."/>
            <person name="Goodstein D."/>
            <person name="Barry K."/>
            <person name="Futrell-Griggs M."/>
            <person name="Abernathy B."/>
            <person name="Du J."/>
            <person name="Tian Z."/>
            <person name="Zhu L."/>
            <person name="Gill N."/>
            <person name="Joshi T."/>
            <person name="Libault M."/>
            <person name="Sethuraman A."/>
            <person name="Zhang X.-C."/>
            <person name="Shinozaki K."/>
            <person name="Nguyen H.T."/>
            <person name="Wing R.A."/>
            <person name="Cregan P."/>
            <person name="Specht J."/>
            <person name="Grimwood J."/>
            <person name="Rokhsar D."/>
            <person name="Stacey G."/>
            <person name="Shoemaker R.C."/>
            <person name="Jackson S.A."/>
        </authorList>
    </citation>
    <scope>NUCLEOTIDE SEQUENCE</scope>
    <source>
        <strain evidence="7">cv. Williams 82</strain>
        <tissue evidence="6">Callus</tissue>
    </source>
</reference>